<keyword evidence="1" id="KW-0812">Transmembrane</keyword>
<gene>
    <name evidence="2" type="ORF">SAMN04489747_3495</name>
</gene>
<keyword evidence="3" id="KW-1185">Reference proteome</keyword>
<keyword evidence="1" id="KW-1133">Transmembrane helix</keyword>
<dbReference type="STRING" id="675864.SAMN04489747_3495"/>
<accession>A0A1G7D7N1</accession>
<feature type="transmembrane region" description="Helical" evidence="1">
    <location>
        <begin position="6"/>
        <end position="26"/>
    </location>
</feature>
<dbReference type="OrthoDB" id="3734619at2"/>
<dbReference type="Proteomes" id="UP000198546">
    <property type="component" value="Chromosome i"/>
</dbReference>
<reference evidence="2 3" key="1">
    <citation type="submission" date="2016-10" db="EMBL/GenBank/DDBJ databases">
        <authorList>
            <person name="de Groot N.N."/>
        </authorList>
    </citation>
    <scope>NUCLEOTIDE SEQUENCE [LARGE SCALE GENOMIC DNA]</scope>
    <source>
        <strain evidence="2 3">MON 2.2</strain>
    </source>
</reference>
<evidence type="ECO:0000313" key="2">
    <source>
        <dbReference type="EMBL" id="SDE46765.1"/>
    </source>
</evidence>
<evidence type="ECO:0000256" key="1">
    <source>
        <dbReference type="SAM" id="Phobius"/>
    </source>
</evidence>
<dbReference type="RefSeq" id="WP_090595285.1">
    <property type="nucleotide sequence ID" value="NZ_LT629688.1"/>
</dbReference>
<dbReference type="AlphaFoldDB" id="A0A1G7D7N1"/>
<protein>
    <recommendedName>
        <fullName evidence="4">Cytochrome oxidase maturation protein, cbb3-type</fullName>
    </recommendedName>
</protein>
<evidence type="ECO:0000313" key="3">
    <source>
        <dbReference type="Proteomes" id="UP000198546"/>
    </source>
</evidence>
<keyword evidence="1" id="KW-0472">Membrane</keyword>
<proteinExistence type="predicted"/>
<name>A0A1G7D7N1_9ACTN</name>
<sequence length="63" mass="6645">MGTAIVVMVVIIAAALGVAAMVVLGIEGRFSDRAPEVSGRLAKAAQHLNGEGQVPPRFERLFR</sequence>
<evidence type="ECO:0008006" key="4">
    <source>
        <dbReference type="Google" id="ProtNLM"/>
    </source>
</evidence>
<organism evidence="2 3">
    <name type="scientific">Auraticoccus monumenti</name>
    <dbReference type="NCBI Taxonomy" id="675864"/>
    <lineage>
        <taxon>Bacteria</taxon>
        <taxon>Bacillati</taxon>
        <taxon>Actinomycetota</taxon>
        <taxon>Actinomycetes</taxon>
        <taxon>Propionibacteriales</taxon>
        <taxon>Propionibacteriaceae</taxon>
        <taxon>Auraticoccus</taxon>
    </lineage>
</organism>
<dbReference type="EMBL" id="LT629688">
    <property type="protein sequence ID" value="SDE46765.1"/>
    <property type="molecule type" value="Genomic_DNA"/>
</dbReference>